<gene>
    <name evidence="1" type="ORF">CGOC_LOCUS4049</name>
</gene>
<dbReference type="AlphaFoldDB" id="A0A3P6RAG9"/>
<reference evidence="1 2" key="1">
    <citation type="submission" date="2018-11" db="EMBL/GenBank/DDBJ databases">
        <authorList>
            <consortium name="Pathogen Informatics"/>
        </authorList>
    </citation>
    <scope>NUCLEOTIDE SEQUENCE [LARGE SCALE GENOMIC DNA]</scope>
</reference>
<evidence type="ECO:0000313" key="2">
    <source>
        <dbReference type="Proteomes" id="UP000271889"/>
    </source>
</evidence>
<accession>A0A3P6RAG9</accession>
<dbReference type="EMBL" id="UYRV01010689">
    <property type="protein sequence ID" value="VDK57609.1"/>
    <property type="molecule type" value="Genomic_DNA"/>
</dbReference>
<dbReference type="Proteomes" id="UP000271889">
    <property type="component" value="Unassembled WGS sequence"/>
</dbReference>
<organism evidence="1 2">
    <name type="scientific">Cylicostephanus goldi</name>
    <name type="common">Nematode worm</name>
    <dbReference type="NCBI Taxonomy" id="71465"/>
    <lineage>
        <taxon>Eukaryota</taxon>
        <taxon>Metazoa</taxon>
        <taxon>Ecdysozoa</taxon>
        <taxon>Nematoda</taxon>
        <taxon>Chromadorea</taxon>
        <taxon>Rhabditida</taxon>
        <taxon>Rhabditina</taxon>
        <taxon>Rhabditomorpha</taxon>
        <taxon>Strongyloidea</taxon>
        <taxon>Strongylidae</taxon>
        <taxon>Cylicostephanus</taxon>
    </lineage>
</organism>
<sequence length="113" mass="12924">MWRRRTYNEQGTSISSLAANSRDCQRSISEANSTKKLHICFIECTNRPILCVFATKTIRYHATSRNATVTYWTSCTTIFQPFLRRLCSHSSSAICSWNATNSWISTNIDAVYV</sequence>
<proteinExistence type="predicted"/>
<name>A0A3P6RAG9_CYLGO</name>
<protein>
    <submittedName>
        <fullName evidence="1">Uncharacterized protein</fullName>
    </submittedName>
</protein>
<keyword evidence="2" id="KW-1185">Reference proteome</keyword>
<evidence type="ECO:0000313" key="1">
    <source>
        <dbReference type="EMBL" id="VDK57609.1"/>
    </source>
</evidence>